<evidence type="ECO:0000256" key="1">
    <source>
        <dbReference type="ARBA" id="ARBA00000085"/>
    </source>
</evidence>
<keyword evidence="8" id="KW-0812">Transmembrane</keyword>
<accession>A0ABT7DR63</accession>
<dbReference type="PANTHER" id="PTHR45339:SF3">
    <property type="entry name" value="HISTIDINE KINASE"/>
    <property type="match status" value="1"/>
</dbReference>
<dbReference type="EMBL" id="JASJEU010000019">
    <property type="protein sequence ID" value="MDJ1651016.1"/>
    <property type="molecule type" value="Genomic_DNA"/>
</dbReference>
<dbReference type="InterPro" id="IPR011006">
    <property type="entry name" value="CheY-like_superfamily"/>
</dbReference>
<proteinExistence type="predicted"/>
<keyword evidence="11" id="KW-0067">ATP-binding</keyword>
<comment type="subcellular location">
    <subcellularLocation>
        <location evidence="2">Cell membrane</location>
    </subcellularLocation>
</comment>
<dbReference type="PROSITE" id="PS50110">
    <property type="entry name" value="RESPONSE_REGULATORY"/>
    <property type="match status" value="1"/>
</dbReference>
<evidence type="ECO:0000259" key="10">
    <source>
        <dbReference type="PROSITE" id="PS50110"/>
    </source>
</evidence>
<dbReference type="InterPro" id="IPR001789">
    <property type="entry name" value="Sig_transdc_resp-reg_receiver"/>
</dbReference>
<keyword evidence="11" id="KW-0547">Nucleotide-binding</keyword>
<protein>
    <recommendedName>
        <fullName evidence="3">histidine kinase</fullName>
        <ecNumber evidence="3">2.7.13.3</ecNumber>
    </recommendedName>
</protein>
<gene>
    <name evidence="11" type="ORF">QNJ86_09410</name>
</gene>
<evidence type="ECO:0000256" key="2">
    <source>
        <dbReference type="ARBA" id="ARBA00004236"/>
    </source>
</evidence>
<dbReference type="PROSITE" id="PS50109">
    <property type="entry name" value="HIS_KIN"/>
    <property type="match status" value="1"/>
</dbReference>
<dbReference type="InterPro" id="IPR003661">
    <property type="entry name" value="HisK_dim/P_dom"/>
</dbReference>
<dbReference type="InterPro" id="IPR036097">
    <property type="entry name" value="HisK_dim/P_sf"/>
</dbReference>
<keyword evidence="5" id="KW-0418">Kinase</keyword>
<evidence type="ECO:0000313" key="11">
    <source>
        <dbReference type="EMBL" id="MDJ1651016.1"/>
    </source>
</evidence>
<evidence type="ECO:0000256" key="4">
    <source>
        <dbReference type="ARBA" id="ARBA00022553"/>
    </source>
</evidence>
<evidence type="ECO:0000256" key="5">
    <source>
        <dbReference type="ARBA" id="ARBA00022777"/>
    </source>
</evidence>
<dbReference type="Gene3D" id="3.40.50.2300">
    <property type="match status" value="1"/>
</dbReference>
<feature type="modified residue" description="4-aspartylphosphate" evidence="7">
    <location>
        <position position="676"/>
    </location>
</feature>
<dbReference type="CDD" id="cd00082">
    <property type="entry name" value="HisKA"/>
    <property type="match status" value="1"/>
</dbReference>
<dbReference type="SMART" id="SM00448">
    <property type="entry name" value="REC"/>
    <property type="match status" value="1"/>
</dbReference>
<dbReference type="RefSeq" id="WP_283832358.1">
    <property type="nucleotide sequence ID" value="NZ_JASJEU010000019.1"/>
</dbReference>
<evidence type="ECO:0000256" key="6">
    <source>
        <dbReference type="ARBA" id="ARBA00023012"/>
    </source>
</evidence>
<name>A0ABT7DR63_9ACTN</name>
<dbReference type="PRINTS" id="PR00344">
    <property type="entry name" value="BCTRLSENSOR"/>
</dbReference>
<dbReference type="Proteomes" id="UP001232750">
    <property type="component" value="Unassembled WGS sequence"/>
</dbReference>
<dbReference type="Pfam" id="PF00072">
    <property type="entry name" value="Response_reg"/>
    <property type="match status" value="1"/>
</dbReference>
<dbReference type="InterPro" id="IPR036890">
    <property type="entry name" value="HATPase_C_sf"/>
</dbReference>
<evidence type="ECO:0000256" key="7">
    <source>
        <dbReference type="PROSITE-ProRule" id="PRU00169"/>
    </source>
</evidence>
<keyword evidence="5" id="KW-0808">Transferase</keyword>
<evidence type="ECO:0000259" key="9">
    <source>
        <dbReference type="PROSITE" id="PS50109"/>
    </source>
</evidence>
<keyword evidence="8" id="KW-0472">Membrane</keyword>
<dbReference type="GO" id="GO:0005524">
    <property type="term" value="F:ATP binding"/>
    <property type="evidence" value="ECO:0007669"/>
    <property type="project" value="UniProtKB-KW"/>
</dbReference>
<dbReference type="PANTHER" id="PTHR45339">
    <property type="entry name" value="HYBRID SIGNAL TRANSDUCTION HISTIDINE KINASE J"/>
    <property type="match status" value="1"/>
</dbReference>
<dbReference type="InterPro" id="IPR003594">
    <property type="entry name" value="HATPase_dom"/>
</dbReference>
<keyword evidence="8" id="KW-1133">Transmembrane helix</keyword>
<dbReference type="SUPFAM" id="SSF47384">
    <property type="entry name" value="Homodimeric domain of signal transducing histidine kinase"/>
    <property type="match status" value="1"/>
</dbReference>
<dbReference type="SMART" id="SM00387">
    <property type="entry name" value="HATPase_c"/>
    <property type="match status" value="1"/>
</dbReference>
<dbReference type="SUPFAM" id="SSF55874">
    <property type="entry name" value="ATPase domain of HSP90 chaperone/DNA topoisomerase II/histidine kinase"/>
    <property type="match status" value="1"/>
</dbReference>
<dbReference type="Gene3D" id="1.10.287.130">
    <property type="match status" value="1"/>
</dbReference>
<keyword evidence="6" id="KW-0902">Two-component regulatory system</keyword>
<keyword evidence="4 7" id="KW-0597">Phosphoprotein</keyword>
<evidence type="ECO:0000256" key="3">
    <source>
        <dbReference type="ARBA" id="ARBA00012438"/>
    </source>
</evidence>
<dbReference type="Pfam" id="PF00512">
    <property type="entry name" value="HisKA"/>
    <property type="match status" value="1"/>
</dbReference>
<dbReference type="SMART" id="SM00388">
    <property type="entry name" value="HisKA"/>
    <property type="match status" value="1"/>
</dbReference>
<comment type="caution">
    <text evidence="11">The sequence shown here is derived from an EMBL/GenBank/DDBJ whole genome shotgun (WGS) entry which is preliminary data.</text>
</comment>
<feature type="domain" description="Histidine kinase" evidence="9">
    <location>
        <begin position="357"/>
        <end position="584"/>
    </location>
</feature>
<keyword evidence="12" id="KW-1185">Reference proteome</keyword>
<reference evidence="11 12" key="1">
    <citation type="submission" date="2023-05" db="EMBL/GenBank/DDBJ databases">
        <title>Gordonibacter KGMB12511T sp. nov., isolated from faeces of healthy Korean.</title>
        <authorList>
            <person name="Kim H.S."/>
            <person name="Kim J.-S."/>
            <person name="Suh M.K."/>
            <person name="Eom M.K."/>
            <person name="Do H.E."/>
            <person name="Lee J.-S."/>
        </authorList>
    </citation>
    <scope>NUCLEOTIDE SEQUENCE [LARGE SCALE GENOMIC DNA]</scope>
    <source>
        <strain evidence="11 12">KGMB12511</strain>
    </source>
</reference>
<dbReference type="CDD" id="cd17546">
    <property type="entry name" value="REC_hyHK_CKI1_RcsC-like"/>
    <property type="match status" value="1"/>
</dbReference>
<dbReference type="EC" id="2.7.13.3" evidence="3"/>
<feature type="transmembrane region" description="Helical" evidence="8">
    <location>
        <begin position="301"/>
        <end position="322"/>
    </location>
</feature>
<evidence type="ECO:0000256" key="8">
    <source>
        <dbReference type="SAM" id="Phobius"/>
    </source>
</evidence>
<dbReference type="Pfam" id="PF02518">
    <property type="entry name" value="HATPase_c"/>
    <property type="match status" value="1"/>
</dbReference>
<organism evidence="11 12">
    <name type="scientific">Gordonibacter faecis</name>
    <dbReference type="NCBI Taxonomy" id="3047475"/>
    <lineage>
        <taxon>Bacteria</taxon>
        <taxon>Bacillati</taxon>
        <taxon>Actinomycetota</taxon>
        <taxon>Coriobacteriia</taxon>
        <taxon>Eggerthellales</taxon>
        <taxon>Eggerthellaceae</taxon>
        <taxon>Gordonibacter</taxon>
    </lineage>
</organism>
<sequence>MEQLTRPSERKRVALFALILALVLVASVAFTIVASQRATDAAIESVSEVYLRELSDRMVSEFNAGMENKFVQVETVGAVLALSAPHDEAQAREVLSALEVDDGYAFLALMDESGALFTCDGEKSADVTSEVWAGGDPVVGYRDAKGRAVALSGETIALTEKIDPVACGSRTFTGVVAGFAVDGLANRLNLQTSDNSSSSSVLMNKEGICLVGCEGGPSVGDDILGAIEGSSAYKPQRDMASVRGDLARGEASMVPLSAEGGREYMYFRPMMDGAWYLCTAMPDGVVDGDIEALSGTLLGNAVAIGAVLALVVGASFLVYFLLTRRNTRLLAEEKNRAEAAFEQARQASMAKTEFLSRMSHEIRTPMNGIMGMTAIALRSIGDDEKVRICLEKVALSSDHLLSLINDILDMSKIESGKIEIKHEEFDLCRFVSSLDAVFTAQAAEHGIDYRTEVDAEVPTCLVGDPLRLNQVIYNLLGNALKFTPEGGRVTLHVERVREEGEPERAGVRVRFSVSDTGCGISPEFMQRIFESFEQGDAHAQRGSKGTGLGLAITKRLVELMGGRISVRSVVGSGSTFVVDVPFELPGGEGGAGASEVGGTFAHGMASVHPVGIDAEEVCDLTGVHVLVAEDNELNREIALELMAMAGAQADAATTGREAVERFAESPEGYYDVVLMDLQMPEMDGCEAARTIRAMNRADATRVIILAMTADAFTEDEERSRASGMDGHLSKPLAIHRVYATIDRFLQERRQTR</sequence>
<dbReference type="CDD" id="cd16922">
    <property type="entry name" value="HATPase_EvgS-ArcB-TorS-like"/>
    <property type="match status" value="1"/>
</dbReference>
<dbReference type="InterPro" id="IPR004358">
    <property type="entry name" value="Sig_transdc_His_kin-like_C"/>
</dbReference>
<dbReference type="SUPFAM" id="SSF52172">
    <property type="entry name" value="CheY-like"/>
    <property type="match status" value="1"/>
</dbReference>
<evidence type="ECO:0000313" key="12">
    <source>
        <dbReference type="Proteomes" id="UP001232750"/>
    </source>
</evidence>
<comment type="catalytic activity">
    <reaction evidence="1">
        <text>ATP + protein L-histidine = ADP + protein N-phospho-L-histidine.</text>
        <dbReference type="EC" id="2.7.13.3"/>
    </reaction>
</comment>
<dbReference type="Gene3D" id="3.30.565.10">
    <property type="entry name" value="Histidine kinase-like ATPase, C-terminal domain"/>
    <property type="match status" value="1"/>
</dbReference>
<dbReference type="InterPro" id="IPR005467">
    <property type="entry name" value="His_kinase_dom"/>
</dbReference>
<feature type="domain" description="Response regulatory" evidence="10">
    <location>
        <begin position="624"/>
        <end position="745"/>
    </location>
</feature>